<dbReference type="Gene3D" id="3.90.79.10">
    <property type="entry name" value="Nucleoside Triphosphate Pyrophosphohydrolase"/>
    <property type="match status" value="1"/>
</dbReference>
<evidence type="ECO:0000256" key="3">
    <source>
        <dbReference type="ARBA" id="ARBA00011245"/>
    </source>
</evidence>
<dbReference type="InterPro" id="IPR003563">
    <property type="entry name" value="8ODP"/>
</dbReference>
<keyword evidence="4" id="KW-0479">Metal-binding</keyword>
<dbReference type="Proteomes" id="UP000694383">
    <property type="component" value="Unplaced"/>
</dbReference>
<protein>
    <submittedName>
        <fullName evidence="7">Nudix (nucleoside diphosphate linked moiety X)-type motif 1</fullName>
    </submittedName>
</protein>
<dbReference type="PANTHER" id="PTHR43758">
    <property type="entry name" value="7,8-DIHYDRO-8-OXOGUANINE TRIPHOSPHATASE"/>
    <property type="match status" value="1"/>
</dbReference>
<dbReference type="GO" id="GO:0016791">
    <property type="term" value="F:phosphatase activity"/>
    <property type="evidence" value="ECO:0007669"/>
    <property type="project" value="Ensembl"/>
</dbReference>
<dbReference type="GO" id="GO:0008413">
    <property type="term" value="F:8-oxo-7,8-dihydroguanosine triphosphate pyrophosphatase activity"/>
    <property type="evidence" value="ECO:0007669"/>
    <property type="project" value="InterPro"/>
</dbReference>
<dbReference type="SUPFAM" id="SSF55811">
    <property type="entry name" value="Nudix"/>
    <property type="match status" value="1"/>
</dbReference>
<evidence type="ECO:0000313" key="8">
    <source>
        <dbReference type="Proteomes" id="UP000694383"/>
    </source>
</evidence>
<evidence type="ECO:0000256" key="1">
    <source>
        <dbReference type="ARBA" id="ARBA00001946"/>
    </source>
</evidence>
<evidence type="ECO:0000256" key="4">
    <source>
        <dbReference type="ARBA" id="ARBA00022723"/>
    </source>
</evidence>
<evidence type="ECO:0000256" key="2">
    <source>
        <dbReference type="ARBA" id="ARBA00005582"/>
    </source>
</evidence>
<keyword evidence="5" id="KW-0378">Hydrolase</keyword>
<dbReference type="AlphaFoldDB" id="A0A8C7XBN1"/>
<dbReference type="PRINTS" id="PR01403">
    <property type="entry name" value="8OXTPHPHTASE"/>
</dbReference>
<evidence type="ECO:0000313" key="7">
    <source>
        <dbReference type="Ensembl" id="ENSOSIP00000010201.1"/>
    </source>
</evidence>
<dbReference type="Ensembl" id="ENSOSIT00000010850.1">
    <property type="protein sequence ID" value="ENSOSIP00000010201.1"/>
    <property type="gene ID" value="ENSOSIG00000006314.1"/>
</dbReference>
<keyword evidence="6" id="KW-0460">Magnesium</keyword>
<organism evidence="7 8">
    <name type="scientific">Oryzias sinensis</name>
    <name type="common">Chinese medaka</name>
    <dbReference type="NCBI Taxonomy" id="183150"/>
    <lineage>
        <taxon>Eukaryota</taxon>
        <taxon>Metazoa</taxon>
        <taxon>Chordata</taxon>
        <taxon>Craniata</taxon>
        <taxon>Vertebrata</taxon>
        <taxon>Euteleostomi</taxon>
        <taxon>Actinopterygii</taxon>
        <taxon>Neopterygii</taxon>
        <taxon>Teleostei</taxon>
        <taxon>Neoteleostei</taxon>
        <taxon>Acanthomorphata</taxon>
        <taxon>Ovalentaria</taxon>
        <taxon>Atherinomorphae</taxon>
        <taxon>Beloniformes</taxon>
        <taxon>Adrianichthyidae</taxon>
        <taxon>Oryziinae</taxon>
        <taxon>Oryzias</taxon>
    </lineage>
</organism>
<dbReference type="GO" id="GO:0008828">
    <property type="term" value="F:dATP diphosphatase activity"/>
    <property type="evidence" value="ECO:0007669"/>
    <property type="project" value="UniProtKB-EC"/>
</dbReference>
<comment type="cofactor">
    <cofactor evidence="1">
        <name>Mg(2+)</name>
        <dbReference type="ChEBI" id="CHEBI:18420"/>
    </cofactor>
</comment>
<reference evidence="7" key="1">
    <citation type="submission" date="2025-08" db="UniProtKB">
        <authorList>
            <consortium name="Ensembl"/>
        </authorList>
    </citation>
    <scope>IDENTIFICATION</scope>
</reference>
<dbReference type="GO" id="GO:0005737">
    <property type="term" value="C:cytoplasm"/>
    <property type="evidence" value="ECO:0007669"/>
    <property type="project" value="TreeGrafter"/>
</dbReference>
<dbReference type="GO" id="GO:0046872">
    <property type="term" value="F:metal ion binding"/>
    <property type="evidence" value="ECO:0007669"/>
    <property type="project" value="UniProtKB-KW"/>
</dbReference>
<dbReference type="CDD" id="cd03427">
    <property type="entry name" value="NUDIX_MTH1_Nudt1"/>
    <property type="match status" value="1"/>
</dbReference>
<dbReference type="GO" id="GO:0009151">
    <property type="term" value="P:purine deoxyribonucleotide metabolic process"/>
    <property type="evidence" value="ECO:0007669"/>
    <property type="project" value="Ensembl"/>
</dbReference>
<dbReference type="GO" id="GO:0042262">
    <property type="term" value="P:DNA protection"/>
    <property type="evidence" value="ECO:0007669"/>
    <property type="project" value="InterPro"/>
</dbReference>
<dbReference type="PANTHER" id="PTHR43758:SF2">
    <property type="entry name" value="OXIDIZED PURINE NUCLEOSIDE TRIPHOSPHATE HYDROLASE"/>
    <property type="match status" value="1"/>
</dbReference>
<dbReference type="GeneTree" id="ENSGT00390000000341"/>
<dbReference type="InterPro" id="IPR015797">
    <property type="entry name" value="NUDIX_hydrolase-like_dom_sf"/>
</dbReference>
<keyword evidence="8" id="KW-1185">Reference proteome</keyword>
<comment type="similarity">
    <text evidence="2">Belongs to the Nudix hydrolase family.</text>
</comment>
<accession>A0A8C7XBN1</accession>
<proteinExistence type="inferred from homology"/>
<reference evidence="7" key="2">
    <citation type="submission" date="2025-09" db="UniProtKB">
        <authorList>
            <consortium name="Ensembl"/>
        </authorList>
    </citation>
    <scope>IDENTIFICATION</scope>
</reference>
<sequence length="169" mass="19422">MVHVPEARGVGRHVTQDDMGLTAGEQRLQLGMCGGAGDIMTGQEVGACKRWYVKEIDANYHSARELQEESGLTVDVLQKIGNIKFEFVGETQLLDVHVFRADSFNGEPSESDEMRPQWFEWDKIPFNQMWADDKLWFPLMLQKKKFVGYFKFEGHDVILSHTLEEVQEL</sequence>
<evidence type="ECO:0000256" key="5">
    <source>
        <dbReference type="ARBA" id="ARBA00022801"/>
    </source>
</evidence>
<evidence type="ECO:0000256" key="6">
    <source>
        <dbReference type="ARBA" id="ARBA00022842"/>
    </source>
</evidence>
<comment type="subunit">
    <text evidence="3">Monomer.</text>
</comment>
<name>A0A8C7XBN1_9TELE</name>